<dbReference type="OrthoDB" id="362635at2"/>
<dbReference type="STRING" id="1291379.TPE_0365"/>
<accession>S6A2P8</accession>
<dbReference type="RefSeq" id="WP_020964161.1">
    <property type="nucleotide sequence ID" value="NC_022097.1"/>
</dbReference>
<organism evidence="1 2">
    <name type="scientific">Treponema pedis str. T A4</name>
    <dbReference type="NCBI Taxonomy" id="1291379"/>
    <lineage>
        <taxon>Bacteria</taxon>
        <taxon>Pseudomonadati</taxon>
        <taxon>Spirochaetota</taxon>
        <taxon>Spirochaetia</taxon>
        <taxon>Spirochaetales</taxon>
        <taxon>Treponemataceae</taxon>
        <taxon>Treponema</taxon>
    </lineage>
</organism>
<evidence type="ECO:0008006" key="3">
    <source>
        <dbReference type="Google" id="ProtNLM"/>
    </source>
</evidence>
<dbReference type="Proteomes" id="UP000015620">
    <property type="component" value="Chromosome"/>
</dbReference>
<dbReference type="AlphaFoldDB" id="S6A2P8"/>
<name>S6A2P8_9SPIR</name>
<dbReference type="KEGG" id="tped:TPE_0365"/>
<keyword evidence="2" id="KW-1185">Reference proteome</keyword>
<dbReference type="HOGENOM" id="CLU_1383645_0_0_12"/>
<gene>
    <name evidence="1" type="ORF">TPE_0365</name>
</gene>
<dbReference type="SUPFAM" id="SSF49464">
    <property type="entry name" value="Carboxypeptidase regulatory domain-like"/>
    <property type="match status" value="1"/>
</dbReference>
<dbReference type="PATRIC" id="fig|1291379.3.peg.364"/>
<reference evidence="1 2" key="1">
    <citation type="journal article" date="2013" name="PLoS ONE">
        <title>Genome-Wide Relatedness of Treponema pedis, from Gingiva and Necrotic Skin Lesions of Pigs, with the Human Oral Pathogen Treponema denticola.</title>
        <authorList>
            <person name="Svartstrom O."/>
            <person name="Mushtaq M."/>
            <person name="Pringle M."/>
            <person name="Segerman B."/>
        </authorList>
    </citation>
    <scope>NUCLEOTIDE SEQUENCE [LARGE SCALE GENOMIC DNA]</scope>
    <source>
        <strain evidence="1">T A4</strain>
    </source>
</reference>
<evidence type="ECO:0000313" key="2">
    <source>
        <dbReference type="Proteomes" id="UP000015620"/>
    </source>
</evidence>
<protein>
    <recommendedName>
        <fullName evidence="3">Carboxypeptidase regulatory-like domain-containing protein</fullName>
    </recommendedName>
</protein>
<dbReference type="GeneID" id="301089071"/>
<dbReference type="InterPro" id="IPR008969">
    <property type="entry name" value="CarboxyPept-like_regulatory"/>
</dbReference>
<dbReference type="EMBL" id="CP004120">
    <property type="protein sequence ID" value="AGT42861.1"/>
    <property type="molecule type" value="Genomic_DNA"/>
</dbReference>
<proteinExistence type="predicted"/>
<sequence>MNYIYGIVHNEQKEPVANAKVALLDDNFKVAFSTETDKNGKFNLQAEAKLYPHFIVEKDYGTKYLEYWANNINLKNDIEINPKLGRLELYKLGFFSSMEMEISKSIMIYFRPISLHHFLANEKAIAPQIKRESITISINGEFCEILLAKTVIEHTEGVATPVIAYAFKIAADNIEFNGNNRLEVSVTDVYGEYGEAVLFF</sequence>
<evidence type="ECO:0000313" key="1">
    <source>
        <dbReference type="EMBL" id="AGT42861.1"/>
    </source>
</evidence>